<dbReference type="GO" id="GO:0005524">
    <property type="term" value="F:ATP binding"/>
    <property type="evidence" value="ECO:0007669"/>
    <property type="project" value="InterPro"/>
</dbReference>
<keyword evidence="1" id="KW-0472">Membrane</keyword>
<evidence type="ECO:0000313" key="4">
    <source>
        <dbReference type="Proteomes" id="UP000887567"/>
    </source>
</evidence>
<dbReference type="GO" id="GO:0043235">
    <property type="term" value="C:receptor complex"/>
    <property type="evidence" value="ECO:0007669"/>
    <property type="project" value="TreeGrafter"/>
</dbReference>
<dbReference type="InterPro" id="IPR050122">
    <property type="entry name" value="RTK"/>
</dbReference>
<keyword evidence="4" id="KW-1185">Reference proteome</keyword>
<dbReference type="InterPro" id="IPR011009">
    <property type="entry name" value="Kinase-like_dom_sf"/>
</dbReference>
<dbReference type="AlphaFoldDB" id="A0A913XJ87"/>
<dbReference type="Pfam" id="PF07714">
    <property type="entry name" value="PK_Tyr_Ser-Thr"/>
    <property type="match status" value="1"/>
</dbReference>
<feature type="transmembrane region" description="Helical" evidence="1">
    <location>
        <begin position="27"/>
        <end position="47"/>
    </location>
</feature>
<sequence length="229" mass="26178">MYFELTAQVIYTLSQKQSKGLSVSGKVGLAVGIFLGALLLIGVAIVLHRWSKKPQTNSNDNQDNLQYSAHTNSCFQMERMSLTDLTCSNEEKDWEIDAVHVMFLEEIGKGAFGKVFKVIVRQPEPVTEQDIVLSRLRGNSRDRKLSKNNLIAAAKTLHEIANDDQRQEFIAEINLMKKLGSHQNIVNFLYCCTTSEPNFLIVEYLPKGDLLKYLRTYRYKVRRTTRESQ</sequence>
<dbReference type="Gene3D" id="3.30.200.20">
    <property type="entry name" value="Phosphorylase Kinase, domain 1"/>
    <property type="match status" value="1"/>
</dbReference>
<dbReference type="PANTHER" id="PTHR24416:SF583">
    <property type="entry name" value="RECEPTOR PROTEIN-TYROSINE KINASE"/>
    <property type="match status" value="1"/>
</dbReference>
<dbReference type="SUPFAM" id="SSF56112">
    <property type="entry name" value="Protein kinase-like (PK-like)"/>
    <property type="match status" value="1"/>
</dbReference>
<dbReference type="EnsemblMetazoa" id="XM_021050012.2">
    <property type="protein sequence ID" value="XP_020905671.1"/>
    <property type="gene ID" value="LOC110243864"/>
</dbReference>
<protein>
    <recommendedName>
        <fullName evidence="2">Protein kinase domain-containing protein</fullName>
    </recommendedName>
</protein>
<feature type="domain" description="Protein kinase" evidence="2">
    <location>
        <begin position="101"/>
        <end position="229"/>
    </location>
</feature>
<name>A0A913XJ87_EXADI</name>
<keyword evidence="1" id="KW-1133">Transmembrane helix</keyword>
<reference evidence="3" key="1">
    <citation type="submission" date="2022-11" db="UniProtKB">
        <authorList>
            <consortium name="EnsemblMetazoa"/>
        </authorList>
    </citation>
    <scope>IDENTIFICATION</scope>
</reference>
<dbReference type="InterPro" id="IPR001245">
    <property type="entry name" value="Ser-Thr/Tyr_kinase_cat_dom"/>
</dbReference>
<accession>A0A913XJ87</accession>
<dbReference type="PROSITE" id="PS50011">
    <property type="entry name" value="PROTEIN_KINASE_DOM"/>
    <property type="match status" value="1"/>
</dbReference>
<evidence type="ECO:0000256" key="1">
    <source>
        <dbReference type="SAM" id="Phobius"/>
    </source>
</evidence>
<dbReference type="InterPro" id="IPR020635">
    <property type="entry name" value="Tyr_kinase_cat_dom"/>
</dbReference>
<evidence type="ECO:0000313" key="3">
    <source>
        <dbReference type="EnsemblMetazoa" id="XP_020905671.1"/>
    </source>
</evidence>
<dbReference type="OrthoDB" id="5981892at2759"/>
<keyword evidence="1" id="KW-0812">Transmembrane</keyword>
<dbReference type="PANTHER" id="PTHR24416">
    <property type="entry name" value="TYROSINE-PROTEIN KINASE RECEPTOR"/>
    <property type="match status" value="1"/>
</dbReference>
<dbReference type="InterPro" id="IPR000719">
    <property type="entry name" value="Prot_kinase_dom"/>
</dbReference>
<proteinExistence type="predicted"/>
<dbReference type="GO" id="GO:0005886">
    <property type="term" value="C:plasma membrane"/>
    <property type="evidence" value="ECO:0007669"/>
    <property type="project" value="TreeGrafter"/>
</dbReference>
<dbReference type="Proteomes" id="UP000887567">
    <property type="component" value="Unplaced"/>
</dbReference>
<dbReference type="RefSeq" id="XP_020905671.1">
    <property type="nucleotide sequence ID" value="XM_021050012.2"/>
</dbReference>
<dbReference type="SMART" id="SM00219">
    <property type="entry name" value="TyrKc"/>
    <property type="match status" value="1"/>
</dbReference>
<evidence type="ECO:0000259" key="2">
    <source>
        <dbReference type="PROSITE" id="PS50011"/>
    </source>
</evidence>
<dbReference type="GO" id="GO:0007169">
    <property type="term" value="P:cell surface receptor protein tyrosine kinase signaling pathway"/>
    <property type="evidence" value="ECO:0007669"/>
    <property type="project" value="TreeGrafter"/>
</dbReference>
<dbReference type="GO" id="GO:0004714">
    <property type="term" value="F:transmembrane receptor protein tyrosine kinase activity"/>
    <property type="evidence" value="ECO:0007669"/>
    <property type="project" value="TreeGrafter"/>
</dbReference>
<dbReference type="KEGG" id="epa:110243864"/>
<organism evidence="3 4">
    <name type="scientific">Exaiptasia diaphana</name>
    <name type="common">Tropical sea anemone</name>
    <name type="synonym">Aiptasia pulchella</name>
    <dbReference type="NCBI Taxonomy" id="2652724"/>
    <lineage>
        <taxon>Eukaryota</taxon>
        <taxon>Metazoa</taxon>
        <taxon>Cnidaria</taxon>
        <taxon>Anthozoa</taxon>
        <taxon>Hexacorallia</taxon>
        <taxon>Actiniaria</taxon>
        <taxon>Aiptasiidae</taxon>
        <taxon>Exaiptasia</taxon>
    </lineage>
</organism>
<dbReference type="GeneID" id="110243864"/>